<dbReference type="GO" id="GO:0016020">
    <property type="term" value="C:membrane"/>
    <property type="evidence" value="ECO:0007669"/>
    <property type="project" value="InterPro"/>
</dbReference>
<organism evidence="8 9">
    <name type="scientific">Lactuca saligna</name>
    <name type="common">Willowleaf lettuce</name>
    <dbReference type="NCBI Taxonomy" id="75948"/>
    <lineage>
        <taxon>Eukaryota</taxon>
        <taxon>Viridiplantae</taxon>
        <taxon>Streptophyta</taxon>
        <taxon>Embryophyta</taxon>
        <taxon>Tracheophyta</taxon>
        <taxon>Spermatophyta</taxon>
        <taxon>Magnoliopsida</taxon>
        <taxon>eudicotyledons</taxon>
        <taxon>Gunneridae</taxon>
        <taxon>Pentapetalae</taxon>
        <taxon>asterids</taxon>
        <taxon>campanulids</taxon>
        <taxon>Asterales</taxon>
        <taxon>Asteraceae</taxon>
        <taxon>Cichorioideae</taxon>
        <taxon>Cichorieae</taxon>
        <taxon>Lactucinae</taxon>
        <taxon>Lactuca</taxon>
    </lineage>
</organism>
<keyword evidence="6" id="KW-0472">Membrane</keyword>
<dbReference type="GO" id="GO:0005524">
    <property type="term" value="F:ATP binding"/>
    <property type="evidence" value="ECO:0007669"/>
    <property type="project" value="UniProtKB-KW"/>
</dbReference>
<dbReference type="InterPro" id="IPR036640">
    <property type="entry name" value="ABC1_TM_sf"/>
</dbReference>
<evidence type="ECO:0000256" key="6">
    <source>
        <dbReference type="ARBA" id="ARBA00023136"/>
    </source>
</evidence>
<dbReference type="Proteomes" id="UP001177003">
    <property type="component" value="Chromosome 9"/>
</dbReference>
<evidence type="ECO:0000256" key="4">
    <source>
        <dbReference type="ARBA" id="ARBA00022840"/>
    </source>
</evidence>
<sequence length="179" mass="19964">MNSDKGKSSLASSDVIVIDFDIPFEFVYSIATGIELLDMIFIMASVTWKVRIVAIFGIVASKYIQGYYQPTTRELIGINGTTKAPVMNYASETSLGVATIRAFKMQDRFFKDYMRLVDTDASTFIFSNATFEWLVLRKEAFSNLTLFTTTFLLVFIPKGFVSPGLVGLSRSYAMTLTGT</sequence>
<protein>
    <recommendedName>
        <fullName evidence="7">ABC transmembrane type-1 domain-containing protein</fullName>
    </recommendedName>
</protein>
<evidence type="ECO:0000313" key="9">
    <source>
        <dbReference type="Proteomes" id="UP001177003"/>
    </source>
</evidence>
<dbReference type="InterPro" id="IPR050173">
    <property type="entry name" value="ABC_transporter_C-like"/>
</dbReference>
<keyword evidence="2" id="KW-0812">Transmembrane</keyword>
<dbReference type="GO" id="GO:0140359">
    <property type="term" value="F:ABC-type transporter activity"/>
    <property type="evidence" value="ECO:0007669"/>
    <property type="project" value="InterPro"/>
</dbReference>
<dbReference type="SUPFAM" id="SSF90123">
    <property type="entry name" value="ABC transporter transmembrane region"/>
    <property type="match status" value="1"/>
</dbReference>
<keyword evidence="1" id="KW-0813">Transport</keyword>
<evidence type="ECO:0000256" key="1">
    <source>
        <dbReference type="ARBA" id="ARBA00022448"/>
    </source>
</evidence>
<keyword evidence="5" id="KW-1133">Transmembrane helix</keyword>
<feature type="domain" description="ABC transmembrane type-1" evidence="7">
    <location>
        <begin position="9"/>
        <end position="179"/>
    </location>
</feature>
<proteinExistence type="predicted"/>
<keyword evidence="4" id="KW-0067">ATP-binding</keyword>
<dbReference type="InterPro" id="IPR011527">
    <property type="entry name" value="ABC1_TM_dom"/>
</dbReference>
<evidence type="ECO:0000256" key="2">
    <source>
        <dbReference type="ARBA" id="ARBA00022692"/>
    </source>
</evidence>
<accession>A0AA36A3G0</accession>
<evidence type="ECO:0000313" key="8">
    <source>
        <dbReference type="EMBL" id="CAI9303214.1"/>
    </source>
</evidence>
<name>A0AA36A3G0_LACSI</name>
<dbReference type="AlphaFoldDB" id="A0AA36A3G0"/>
<dbReference type="PANTHER" id="PTHR24223">
    <property type="entry name" value="ATP-BINDING CASSETTE SUB-FAMILY C"/>
    <property type="match status" value="1"/>
</dbReference>
<evidence type="ECO:0000259" key="7">
    <source>
        <dbReference type="PROSITE" id="PS50929"/>
    </source>
</evidence>
<dbReference type="PROSITE" id="PS50929">
    <property type="entry name" value="ABC_TM1F"/>
    <property type="match status" value="1"/>
</dbReference>
<dbReference type="Gene3D" id="1.20.1560.10">
    <property type="entry name" value="ABC transporter type 1, transmembrane domain"/>
    <property type="match status" value="1"/>
</dbReference>
<dbReference type="Pfam" id="PF00664">
    <property type="entry name" value="ABC_membrane"/>
    <property type="match status" value="1"/>
</dbReference>
<keyword evidence="9" id="KW-1185">Reference proteome</keyword>
<reference evidence="8" key="1">
    <citation type="submission" date="2023-04" db="EMBL/GenBank/DDBJ databases">
        <authorList>
            <person name="Vijverberg K."/>
            <person name="Xiong W."/>
            <person name="Schranz E."/>
        </authorList>
    </citation>
    <scope>NUCLEOTIDE SEQUENCE</scope>
</reference>
<evidence type="ECO:0000256" key="5">
    <source>
        <dbReference type="ARBA" id="ARBA00022989"/>
    </source>
</evidence>
<dbReference type="EMBL" id="OX465085">
    <property type="protein sequence ID" value="CAI9303214.1"/>
    <property type="molecule type" value="Genomic_DNA"/>
</dbReference>
<keyword evidence="3" id="KW-0547">Nucleotide-binding</keyword>
<dbReference type="PANTHER" id="PTHR24223:SF430">
    <property type="entry name" value="ABC-TYPE XENOBIOTIC TRANSPORTER"/>
    <property type="match status" value="1"/>
</dbReference>
<evidence type="ECO:0000256" key="3">
    <source>
        <dbReference type="ARBA" id="ARBA00022741"/>
    </source>
</evidence>
<gene>
    <name evidence="8" type="ORF">LSALG_LOCUS41665</name>
</gene>